<dbReference type="KEGG" id="vdi:Vdis_1480"/>
<dbReference type="Gene3D" id="3.30.160.60">
    <property type="entry name" value="Classic Zinc Finger"/>
    <property type="match status" value="1"/>
</dbReference>
<dbReference type="GeneID" id="9752416"/>
<gene>
    <name evidence="2" type="ordered locus">Vdis_1480</name>
</gene>
<keyword evidence="3" id="KW-1185">Reference proteome</keyword>
<sequence length="68" mass="7964">MPTCKLCGRSFDTLTELYVHLSSECNKIPRSRRCPVCGSKYRSIRFMKHHLINEAFIESKHMSYLISI</sequence>
<dbReference type="HOGENOM" id="CLU_204314_0_0_2"/>
<dbReference type="STRING" id="572478.Vdis_1480"/>
<protein>
    <recommendedName>
        <fullName evidence="1">C2H2-type domain-containing protein</fullName>
    </recommendedName>
</protein>
<dbReference type="Pfam" id="PF13894">
    <property type="entry name" value="zf-C2H2_4"/>
    <property type="match status" value="1"/>
</dbReference>
<name>E1QSZ9_VULDI</name>
<dbReference type="Proteomes" id="UP000006681">
    <property type="component" value="Chromosome"/>
</dbReference>
<accession>E1QSZ9</accession>
<organism evidence="2 3">
    <name type="scientific">Vulcanisaeta distributa (strain DSM 14429 / JCM 11212 / NBRC 100878 / IC-017)</name>
    <dbReference type="NCBI Taxonomy" id="572478"/>
    <lineage>
        <taxon>Archaea</taxon>
        <taxon>Thermoproteota</taxon>
        <taxon>Thermoprotei</taxon>
        <taxon>Thermoproteales</taxon>
        <taxon>Thermoproteaceae</taxon>
        <taxon>Vulcanisaeta</taxon>
    </lineage>
</organism>
<proteinExistence type="predicted"/>
<reference evidence="3" key="2">
    <citation type="journal article" date="2010" name="Stand. Genomic Sci.">
        <title>Complete genome sequence of Vulcanisaeta distributa type strain (IC-017T).</title>
        <authorList>
            <person name="Mavromatis K."/>
            <person name="Sikorski J."/>
            <person name="Pabst E."/>
            <person name="Teshima H."/>
            <person name="Lapidus A."/>
            <person name="Lucas S."/>
            <person name="Nolan M."/>
            <person name="Glavina Del Rio T."/>
            <person name="Cheng J."/>
            <person name="Bruce D."/>
            <person name="Goodwin L."/>
            <person name="Pitluck S."/>
            <person name="Liolios K."/>
            <person name="Ivanova N."/>
            <person name="Mikhailova N."/>
            <person name="Pati A."/>
            <person name="Chen A."/>
            <person name="Palaniappan K."/>
            <person name="Land M."/>
            <person name="Hauser L."/>
            <person name="Chang Y."/>
            <person name="Jeffries C."/>
            <person name="Rohde M."/>
            <person name="Spring S."/>
            <person name="Goker M."/>
            <person name="Wirth R."/>
            <person name="Woyke T."/>
            <person name="Bristow J."/>
            <person name="Eisen J."/>
            <person name="Markowitz V."/>
            <person name="Hugenholtz P."/>
            <person name="Klenk H."/>
            <person name="Kyrpides N."/>
        </authorList>
    </citation>
    <scope>NUCLEOTIDE SEQUENCE [LARGE SCALE GENOMIC DNA]</scope>
    <source>
        <strain evidence="3">DSM 14429 / JCM 11212 / NBRC 100878 / IC-017</strain>
    </source>
</reference>
<reference evidence="2 3" key="1">
    <citation type="journal article" date="2010" name="Stand. Genomic Sci.">
        <title>Complete genome sequence of Vulcanisaeta distributa type strain (IC-017).</title>
        <authorList>
            <person name="Mavromatis K."/>
            <person name="Sikorski J."/>
            <person name="Pabst E."/>
            <person name="Teshima H."/>
            <person name="Lapidus A."/>
            <person name="Lucas S."/>
            <person name="Nolan M."/>
            <person name="Glavina Del Rio T."/>
            <person name="Cheng J.F."/>
            <person name="Bruce D."/>
            <person name="Goodwin L."/>
            <person name="Pitluck S."/>
            <person name="Liolios K."/>
            <person name="Ivanova N."/>
            <person name="Mikhailova N."/>
            <person name="Pati A."/>
            <person name="Chen A."/>
            <person name="Palaniappan K."/>
            <person name="Land M."/>
            <person name="Hauser L."/>
            <person name="Chang Y.J."/>
            <person name="Jeffries C.D."/>
            <person name="Rohde M."/>
            <person name="Spring S."/>
            <person name="Goker M."/>
            <person name="Wirth R."/>
            <person name="Woyke T."/>
            <person name="Bristow J."/>
            <person name="Eisen J.A."/>
            <person name="Markowitz V."/>
            <person name="Hugenholtz P."/>
            <person name="Klenk H.P."/>
            <person name="Kyrpides N.C."/>
        </authorList>
    </citation>
    <scope>NUCLEOTIDE SEQUENCE [LARGE SCALE GENOMIC DNA]</scope>
    <source>
        <strain evidence="3">DSM 14429 / JCM 11212 / NBRC 100878 / IC-017</strain>
    </source>
</reference>
<evidence type="ECO:0000259" key="1">
    <source>
        <dbReference type="PROSITE" id="PS50157"/>
    </source>
</evidence>
<evidence type="ECO:0000313" key="3">
    <source>
        <dbReference type="Proteomes" id="UP000006681"/>
    </source>
</evidence>
<dbReference type="RefSeq" id="WP_013336591.1">
    <property type="nucleotide sequence ID" value="NC_014537.1"/>
</dbReference>
<dbReference type="InterPro" id="IPR013087">
    <property type="entry name" value="Znf_C2H2_type"/>
</dbReference>
<dbReference type="OrthoDB" id="23725at2157"/>
<dbReference type="eggNOG" id="arCOG13860">
    <property type="taxonomic scope" value="Archaea"/>
</dbReference>
<dbReference type="EMBL" id="CP002100">
    <property type="protein sequence ID" value="ADN50866.1"/>
    <property type="molecule type" value="Genomic_DNA"/>
</dbReference>
<dbReference type="PROSITE" id="PS50157">
    <property type="entry name" value="ZINC_FINGER_C2H2_2"/>
    <property type="match status" value="1"/>
</dbReference>
<feature type="domain" description="C2H2-type" evidence="1">
    <location>
        <begin position="2"/>
        <end position="29"/>
    </location>
</feature>
<evidence type="ECO:0000313" key="2">
    <source>
        <dbReference type="EMBL" id="ADN50866.1"/>
    </source>
</evidence>
<dbReference type="AlphaFoldDB" id="E1QSZ9"/>